<dbReference type="RefSeq" id="WP_394839770.1">
    <property type="nucleotide sequence ID" value="NZ_CP089929.1"/>
</dbReference>
<organism evidence="1 2">
    <name type="scientific">Pendulispora rubella</name>
    <dbReference type="NCBI Taxonomy" id="2741070"/>
    <lineage>
        <taxon>Bacteria</taxon>
        <taxon>Pseudomonadati</taxon>
        <taxon>Myxococcota</taxon>
        <taxon>Myxococcia</taxon>
        <taxon>Myxococcales</taxon>
        <taxon>Sorangiineae</taxon>
        <taxon>Pendulisporaceae</taxon>
        <taxon>Pendulispora</taxon>
    </lineage>
</organism>
<dbReference type="EMBL" id="CP089983">
    <property type="protein sequence ID" value="WXB10094.1"/>
    <property type="molecule type" value="Genomic_DNA"/>
</dbReference>
<sequence>MGTLVFVSACSSSDGDGKSESAVRSEHAYGVVTQVMGVQGATTYVNVLDSLDAAGIDRAEAREFPGTTSAAGIDGKLFVASGEAPVITRFDVTNRTNWTDEGRINFAAQGLSAASFFSTITTGPLKAYSALNVVDRIVWDPSRLQIQGTVRGDARIQLVRDGLNVNQGYEQAVQAHRAFQPFYWASSDFQRFAPYSQVAVYDTDTDQTRALLDTPCPHLHRSAKDDQGNVYFSSGPGSGTAWLYDASAPRNCMVRIKAGQETIDADFTIRFEDITGGLQAAAFQYYGGDKGFLAVFDHRGITVNPNASEDEKRAVNQSENWHFWVLNLTTRTATPMNGIEAFTGQFFSIRLDGRVFVLLPRANYTGTRVYEILPDLSAQFRFETTGWIYEMFKVR</sequence>
<dbReference type="Proteomes" id="UP001374803">
    <property type="component" value="Chromosome"/>
</dbReference>
<dbReference type="SUPFAM" id="SSF50974">
    <property type="entry name" value="Nitrous oxide reductase, N-terminal domain"/>
    <property type="match status" value="1"/>
</dbReference>
<gene>
    <name evidence="1" type="ORF">LVJ94_23055</name>
</gene>
<accession>A0ABZ2LKK6</accession>
<evidence type="ECO:0000313" key="1">
    <source>
        <dbReference type="EMBL" id="WXB10094.1"/>
    </source>
</evidence>
<protein>
    <submittedName>
        <fullName evidence="1">Uncharacterized protein</fullName>
    </submittedName>
</protein>
<reference evidence="1" key="1">
    <citation type="submission" date="2021-12" db="EMBL/GenBank/DDBJ databases">
        <title>Discovery of the Pendulisporaceae a myxobacterial family with distinct sporulation behavior and unique specialized metabolism.</title>
        <authorList>
            <person name="Garcia R."/>
            <person name="Popoff A."/>
            <person name="Bader C.D."/>
            <person name="Loehr J."/>
            <person name="Walesch S."/>
            <person name="Walt C."/>
            <person name="Boldt J."/>
            <person name="Bunk B."/>
            <person name="Haeckl F.J.F.P.J."/>
            <person name="Gunesch A.P."/>
            <person name="Birkelbach J."/>
            <person name="Nuebel U."/>
            <person name="Pietschmann T."/>
            <person name="Bach T."/>
            <person name="Mueller R."/>
        </authorList>
    </citation>
    <scope>NUCLEOTIDE SEQUENCE</scope>
    <source>
        <strain evidence="1">MSr11367</strain>
    </source>
</reference>
<proteinExistence type="predicted"/>
<evidence type="ECO:0000313" key="2">
    <source>
        <dbReference type="Proteomes" id="UP001374803"/>
    </source>
</evidence>
<dbReference type="InterPro" id="IPR011045">
    <property type="entry name" value="N2O_reductase_N"/>
</dbReference>
<keyword evidence="2" id="KW-1185">Reference proteome</keyword>
<name>A0ABZ2LKK6_9BACT</name>